<dbReference type="GO" id="GO:0015128">
    <property type="term" value="F:gluconate transmembrane transporter activity"/>
    <property type="evidence" value="ECO:0007669"/>
    <property type="project" value="InterPro"/>
</dbReference>
<proteinExistence type="predicted"/>
<name>A0A212LB92_9BACT</name>
<reference evidence="2" key="1">
    <citation type="submission" date="2016-08" db="EMBL/GenBank/DDBJ databases">
        <authorList>
            <person name="Seilhamer J.J."/>
        </authorList>
    </citation>
    <scope>NUCLEOTIDE SEQUENCE</scope>
    <source>
        <strain evidence="2">86-1</strain>
    </source>
</reference>
<feature type="transmembrane region" description="Helical" evidence="1">
    <location>
        <begin position="267"/>
        <end position="292"/>
    </location>
</feature>
<feature type="transmembrane region" description="Helical" evidence="1">
    <location>
        <begin position="393"/>
        <end position="417"/>
    </location>
</feature>
<feature type="transmembrane region" description="Helical" evidence="1">
    <location>
        <begin position="110"/>
        <end position="140"/>
    </location>
</feature>
<feature type="transmembrane region" description="Helical" evidence="1">
    <location>
        <begin position="235"/>
        <end position="255"/>
    </location>
</feature>
<keyword evidence="1" id="KW-0472">Membrane</keyword>
<feature type="transmembrane region" description="Helical" evidence="1">
    <location>
        <begin position="352"/>
        <end position="381"/>
    </location>
</feature>
<dbReference type="PIRSF" id="PIRSF002746">
    <property type="entry name" value="Gluconate_transporter"/>
    <property type="match status" value="1"/>
</dbReference>
<dbReference type="PANTHER" id="PTHR30354:SF6">
    <property type="entry name" value="D-SERINE TRANSPORTER DSDX"/>
    <property type="match status" value="1"/>
</dbReference>
<dbReference type="PANTHER" id="PTHR30354">
    <property type="entry name" value="GNT FAMILY GLUCONATE TRANSPORTER"/>
    <property type="match status" value="1"/>
</dbReference>
<feature type="transmembrane region" description="Helical" evidence="1">
    <location>
        <begin position="71"/>
        <end position="89"/>
    </location>
</feature>
<dbReference type="Pfam" id="PF02447">
    <property type="entry name" value="GntP_permease"/>
    <property type="match status" value="1"/>
</dbReference>
<dbReference type="EMBL" id="FMJC01000002">
    <property type="protein sequence ID" value="SCM74844.1"/>
    <property type="molecule type" value="Genomic_DNA"/>
</dbReference>
<evidence type="ECO:0000313" key="2">
    <source>
        <dbReference type="EMBL" id="SCM74844.1"/>
    </source>
</evidence>
<accession>A0A212LB92</accession>
<dbReference type="AlphaFoldDB" id="A0A212LB92"/>
<feature type="transmembrane region" description="Helical" evidence="1">
    <location>
        <begin position="429"/>
        <end position="453"/>
    </location>
</feature>
<feature type="transmembrane region" description="Helical" evidence="1">
    <location>
        <begin position="12"/>
        <end position="33"/>
    </location>
</feature>
<organism evidence="2">
    <name type="scientific">uncultured Desulfovibrio sp</name>
    <dbReference type="NCBI Taxonomy" id="167968"/>
    <lineage>
        <taxon>Bacteria</taxon>
        <taxon>Pseudomonadati</taxon>
        <taxon>Thermodesulfobacteriota</taxon>
        <taxon>Desulfovibrionia</taxon>
        <taxon>Desulfovibrionales</taxon>
        <taxon>Desulfovibrionaceae</taxon>
        <taxon>Desulfovibrio</taxon>
        <taxon>environmental samples</taxon>
    </lineage>
</organism>
<dbReference type="GO" id="GO:0005886">
    <property type="term" value="C:plasma membrane"/>
    <property type="evidence" value="ECO:0007669"/>
    <property type="project" value="TreeGrafter"/>
</dbReference>
<keyword evidence="1" id="KW-1133">Transmembrane helix</keyword>
<sequence>MMGTAQAFGIGYSMTMLAIAIAIVIVLCIWFKIHAFVSLTTASLFLALTHNMELAKIVVAFEGGLGKTLGFLAPILALGAILGKLMEVSGAAERLARTLIRILGQSRAHWAMMIVGYVCGIPVFLQVGIILLTPLMFSIVKESKLPLIQVGMALVVALTTVHCIVPPHPAAMAVTDLLKADVGKVIFFGLLVGLPAASVAGPMYGKFIAKRLPAVPLTGAYAGTEPRKESELPPFGRTLFVVLLPLLLMIAKTVVELSIDKQNPPSYMTYVNFIGTPMIALFISAVVAYFVLGLGRGFTWDQLGRFSEAGMAPLASIMLVIGAAGALNQIITDSGVGLVLKQVLTSIHISPLILAWVIAITLRFALGSATVAMMTAAGLILPVLSANPNLDPALMAIVIGAGAIGASHVTDSGFWFVKESLGIPMGSMYATYTAGTTIAAVLGLGGTLLLQMFL</sequence>
<feature type="transmembrane region" description="Helical" evidence="1">
    <location>
        <begin position="312"/>
        <end position="331"/>
    </location>
</feature>
<evidence type="ECO:0000256" key="1">
    <source>
        <dbReference type="SAM" id="Phobius"/>
    </source>
</evidence>
<dbReference type="NCBIfam" id="TIGR00791">
    <property type="entry name" value="gntP"/>
    <property type="match status" value="1"/>
</dbReference>
<protein>
    <submittedName>
        <fullName evidence="2">DsdX permease</fullName>
    </submittedName>
</protein>
<feature type="transmembrane region" description="Helical" evidence="1">
    <location>
        <begin position="146"/>
        <end position="165"/>
    </location>
</feature>
<feature type="transmembrane region" description="Helical" evidence="1">
    <location>
        <begin position="185"/>
        <end position="204"/>
    </location>
</feature>
<dbReference type="InterPro" id="IPR003474">
    <property type="entry name" value="Glcn_transporter"/>
</dbReference>
<keyword evidence="1" id="KW-0812">Transmembrane</keyword>
<gene>
    <name evidence="2" type="primary">dsdX</name>
    <name evidence="2" type="ORF">KL86DES1_22191</name>
</gene>